<dbReference type="InterPro" id="IPR029510">
    <property type="entry name" value="Ald_DH_CS_GLU"/>
</dbReference>
<dbReference type="PANTHER" id="PTHR43353">
    <property type="entry name" value="SUCCINATE-SEMIALDEHYDE DEHYDROGENASE, MITOCHONDRIAL"/>
    <property type="match status" value="1"/>
</dbReference>
<keyword evidence="1 3" id="KW-0560">Oxidoreductase</keyword>
<dbReference type="SUPFAM" id="SSF53720">
    <property type="entry name" value="ALDH-like"/>
    <property type="match status" value="1"/>
</dbReference>
<feature type="active site" evidence="2">
    <location>
        <position position="238"/>
    </location>
</feature>
<dbReference type="GO" id="GO:0004777">
    <property type="term" value="F:succinate-semialdehyde dehydrogenase (NAD+) activity"/>
    <property type="evidence" value="ECO:0007669"/>
    <property type="project" value="TreeGrafter"/>
</dbReference>
<keyword evidence="6" id="KW-1185">Reference proteome</keyword>
<gene>
    <name evidence="5" type="ORF">A1O5_11600</name>
</gene>
<dbReference type="AlphaFoldDB" id="W9WYF3"/>
<dbReference type="eggNOG" id="KOG2450">
    <property type="taxonomic scope" value="Eukaryota"/>
</dbReference>
<dbReference type="PROSITE" id="PS00687">
    <property type="entry name" value="ALDEHYDE_DEHYDR_GLU"/>
    <property type="match status" value="1"/>
</dbReference>
<name>W9WYF3_9EURO</name>
<evidence type="ECO:0000256" key="2">
    <source>
        <dbReference type="PROSITE-ProRule" id="PRU10007"/>
    </source>
</evidence>
<dbReference type="HOGENOM" id="CLU_005391_1_0_1"/>
<organism evidence="5 6">
    <name type="scientific">Cladophialophora psammophila CBS 110553</name>
    <dbReference type="NCBI Taxonomy" id="1182543"/>
    <lineage>
        <taxon>Eukaryota</taxon>
        <taxon>Fungi</taxon>
        <taxon>Dikarya</taxon>
        <taxon>Ascomycota</taxon>
        <taxon>Pezizomycotina</taxon>
        <taxon>Eurotiomycetes</taxon>
        <taxon>Chaetothyriomycetidae</taxon>
        <taxon>Chaetothyriales</taxon>
        <taxon>Herpotrichiellaceae</taxon>
        <taxon>Cladophialophora</taxon>
    </lineage>
</organism>
<sequence>MASLKTLPLIIDNKAVLPAGSAVVTNASSNLKTDYIKYVSATPEDAVAAVESAQTAFRSWSASLPRTRRTILQKTATLIRENEAELIKLQVEETNCPEAWAAFNINIAALHLEEMAGRITTALTGDIPVVQTPGQMGFVYKRPLGVVLTLPPCNAAVFLATRAIDTPLAVGCTVVLKASEQSPNTHHFLTELFHRAGLPPETLISHRYIRKIEFIGSASVGSRIGALAGKYLKPTLMELGGKAAALVLEDADLELAAQGCVHGAYMHNGQTCFSTERIIVNKAVVEKFIPILCKAASEFPVQEAISLAGSNNTLRMLQEAVSKGAKVLYGEVKLLAPTKLQPVVLSGLTPDMEIYDNESFGPVLAVYTVDNDAEAIELANSTKYGLSAGVYSRDISRAMKVASRIEVGQTHINFPMGTGLDEATLSIGLTKASGWAKQNGGYGLDEFLELRTITVTDPVEFAAGMARKAQ</sequence>
<dbReference type="InterPro" id="IPR016161">
    <property type="entry name" value="Ald_DH/histidinol_DH"/>
</dbReference>
<dbReference type="GO" id="GO:0009450">
    <property type="term" value="P:gamma-aminobutyric acid catabolic process"/>
    <property type="evidence" value="ECO:0007669"/>
    <property type="project" value="TreeGrafter"/>
</dbReference>
<evidence type="ECO:0000259" key="4">
    <source>
        <dbReference type="Pfam" id="PF00171"/>
    </source>
</evidence>
<feature type="domain" description="Aldehyde dehydrogenase" evidence="4">
    <location>
        <begin position="35"/>
        <end position="453"/>
    </location>
</feature>
<evidence type="ECO:0000256" key="1">
    <source>
        <dbReference type="ARBA" id="ARBA00023002"/>
    </source>
</evidence>
<dbReference type="GeneID" id="19196289"/>
<dbReference type="OrthoDB" id="310895at2759"/>
<dbReference type="PANTHER" id="PTHR43353:SF6">
    <property type="entry name" value="CYTOPLASMIC ALDEHYDE DEHYDROGENASE (EUROFUNG)"/>
    <property type="match status" value="1"/>
</dbReference>
<dbReference type="InterPro" id="IPR050740">
    <property type="entry name" value="Aldehyde_DH_Superfamily"/>
</dbReference>
<dbReference type="Pfam" id="PF00171">
    <property type="entry name" value="Aldedh"/>
    <property type="match status" value="1"/>
</dbReference>
<dbReference type="RefSeq" id="XP_007750362.1">
    <property type="nucleotide sequence ID" value="XM_007752172.1"/>
</dbReference>
<accession>W9WYF3</accession>
<dbReference type="InterPro" id="IPR016163">
    <property type="entry name" value="Ald_DH_C"/>
</dbReference>
<evidence type="ECO:0000313" key="5">
    <source>
        <dbReference type="EMBL" id="EXJ63279.1"/>
    </source>
</evidence>
<dbReference type="Gene3D" id="3.40.309.10">
    <property type="entry name" value="Aldehyde Dehydrogenase, Chain A, domain 2"/>
    <property type="match status" value="1"/>
</dbReference>
<reference evidence="5 6" key="1">
    <citation type="submission" date="2013-03" db="EMBL/GenBank/DDBJ databases">
        <title>The Genome Sequence of Cladophialophora psammophila CBS 110553.</title>
        <authorList>
            <consortium name="The Broad Institute Genomics Platform"/>
            <person name="Cuomo C."/>
            <person name="de Hoog S."/>
            <person name="Gorbushina A."/>
            <person name="Walker B."/>
            <person name="Young S.K."/>
            <person name="Zeng Q."/>
            <person name="Gargeya S."/>
            <person name="Fitzgerald M."/>
            <person name="Haas B."/>
            <person name="Abouelleil A."/>
            <person name="Allen A.W."/>
            <person name="Alvarado L."/>
            <person name="Arachchi H.M."/>
            <person name="Berlin A.M."/>
            <person name="Chapman S.B."/>
            <person name="Gainer-Dewar J."/>
            <person name="Goldberg J."/>
            <person name="Griggs A."/>
            <person name="Gujja S."/>
            <person name="Hansen M."/>
            <person name="Howarth C."/>
            <person name="Imamovic A."/>
            <person name="Ireland A."/>
            <person name="Larimer J."/>
            <person name="McCowan C."/>
            <person name="Murphy C."/>
            <person name="Pearson M."/>
            <person name="Poon T.W."/>
            <person name="Priest M."/>
            <person name="Roberts A."/>
            <person name="Saif S."/>
            <person name="Shea T."/>
            <person name="Sisk P."/>
            <person name="Sykes S."/>
            <person name="Wortman J."/>
            <person name="Nusbaum C."/>
            <person name="Birren B."/>
        </authorList>
    </citation>
    <scope>NUCLEOTIDE SEQUENCE [LARGE SCALE GENOMIC DNA]</scope>
    <source>
        <strain evidence="5 6">CBS 110553</strain>
    </source>
</reference>
<proteinExistence type="inferred from homology"/>
<dbReference type="STRING" id="1182543.W9WYF3"/>
<evidence type="ECO:0000313" key="6">
    <source>
        <dbReference type="Proteomes" id="UP000019471"/>
    </source>
</evidence>
<dbReference type="Gene3D" id="3.40.605.10">
    <property type="entry name" value="Aldehyde Dehydrogenase, Chain A, domain 1"/>
    <property type="match status" value="1"/>
</dbReference>
<evidence type="ECO:0000256" key="3">
    <source>
        <dbReference type="RuleBase" id="RU003345"/>
    </source>
</evidence>
<dbReference type="EMBL" id="AMGX01000027">
    <property type="protein sequence ID" value="EXJ63279.1"/>
    <property type="molecule type" value="Genomic_DNA"/>
</dbReference>
<dbReference type="Proteomes" id="UP000019471">
    <property type="component" value="Unassembled WGS sequence"/>
</dbReference>
<dbReference type="InterPro" id="IPR016162">
    <property type="entry name" value="Ald_DH_N"/>
</dbReference>
<comment type="similarity">
    <text evidence="3">Belongs to the aldehyde dehydrogenase family.</text>
</comment>
<comment type="caution">
    <text evidence="5">The sequence shown here is derived from an EMBL/GenBank/DDBJ whole genome shotgun (WGS) entry which is preliminary data.</text>
</comment>
<protein>
    <recommendedName>
        <fullName evidence="4">Aldehyde dehydrogenase domain-containing protein</fullName>
    </recommendedName>
</protein>
<dbReference type="InterPro" id="IPR015590">
    <property type="entry name" value="Aldehyde_DH_dom"/>
</dbReference>